<dbReference type="GeneID" id="114574952"/>
<dbReference type="AlphaFoldDB" id="A0A913YHQ5"/>
<accession>A0A913YHQ5</accession>
<dbReference type="Gene3D" id="3.60.10.10">
    <property type="entry name" value="Endonuclease/exonuclease/phosphatase"/>
    <property type="match status" value="1"/>
</dbReference>
<reference evidence="1" key="1">
    <citation type="submission" date="2022-11" db="UniProtKB">
        <authorList>
            <consortium name="EnsemblMetazoa"/>
        </authorList>
    </citation>
    <scope>IDENTIFICATION</scope>
</reference>
<dbReference type="SUPFAM" id="SSF56219">
    <property type="entry name" value="DNase I-like"/>
    <property type="match status" value="1"/>
</dbReference>
<dbReference type="KEGG" id="epa:114574952"/>
<dbReference type="RefSeq" id="XP_028514543.1">
    <property type="nucleotide sequence ID" value="XM_028658742.1"/>
</dbReference>
<keyword evidence="2" id="KW-1185">Reference proteome</keyword>
<protein>
    <recommendedName>
        <fullName evidence="3">Endonuclease/exonuclease/phosphatase domain-containing protein</fullName>
    </recommendedName>
</protein>
<name>A0A913YHQ5_EXADI</name>
<evidence type="ECO:0008006" key="3">
    <source>
        <dbReference type="Google" id="ProtNLM"/>
    </source>
</evidence>
<dbReference type="PANTHER" id="PTHR33776">
    <property type="entry name" value="ENDO/EXONUCLEASE/PHOSPHATASE DOMAIN-CONTAINING PROTEIN"/>
    <property type="match status" value="1"/>
</dbReference>
<dbReference type="InterPro" id="IPR036691">
    <property type="entry name" value="Endo/exonu/phosph_ase_sf"/>
</dbReference>
<organism evidence="1 2">
    <name type="scientific">Exaiptasia diaphana</name>
    <name type="common">Tropical sea anemone</name>
    <name type="synonym">Aiptasia pulchella</name>
    <dbReference type="NCBI Taxonomy" id="2652724"/>
    <lineage>
        <taxon>Eukaryota</taxon>
        <taxon>Metazoa</taxon>
        <taxon>Cnidaria</taxon>
        <taxon>Anthozoa</taxon>
        <taxon>Hexacorallia</taxon>
        <taxon>Actiniaria</taxon>
        <taxon>Aiptasiidae</taxon>
        <taxon>Exaiptasia</taxon>
    </lineage>
</organism>
<dbReference type="PANTHER" id="PTHR33776:SF4">
    <property type="entry name" value="ENDONUCLEASE_EXONUCLEASE_PHOSPHATASE DOMAIN-CONTAINING PROTEIN"/>
    <property type="match status" value="1"/>
</dbReference>
<proteinExistence type="predicted"/>
<dbReference type="Proteomes" id="UP000887567">
    <property type="component" value="Unplaced"/>
</dbReference>
<dbReference type="OrthoDB" id="5989635at2759"/>
<dbReference type="EnsemblMetazoa" id="XM_028658742.1">
    <property type="protein sequence ID" value="XP_028514543.1"/>
    <property type="gene ID" value="LOC114574952"/>
</dbReference>
<evidence type="ECO:0000313" key="2">
    <source>
        <dbReference type="Proteomes" id="UP000887567"/>
    </source>
</evidence>
<evidence type="ECO:0000313" key="1">
    <source>
        <dbReference type="EnsemblMetazoa" id="XP_028514543.1"/>
    </source>
</evidence>
<sequence>KPSFLGNAHRINTIECLTIEISKPNSKSFLVSTWYRPESPVSVFDTFENVIAKVDAEYKEIYLLGDTNCNFLPGANDPNAKHLRDILELYGLAQLITKPTRITASSRSLIDHCITNCVDKIKHSGVIHLGISDHSLVFMIRKSNSFRNGGHKTIKTREWKLRTGCVMVRTRMRNGKAGRQISWTPLTSTHQLGTNESEPRNPLGLTMILCAKCESETF</sequence>